<dbReference type="SMART" id="SM00409">
    <property type="entry name" value="IG"/>
    <property type="match status" value="6"/>
</dbReference>
<organism evidence="6">
    <name type="scientific">Larimichthys crocea</name>
    <name type="common">Large yellow croaker</name>
    <name type="synonym">Pseudosciaena crocea</name>
    <dbReference type="NCBI Taxonomy" id="215358"/>
    <lineage>
        <taxon>Eukaryota</taxon>
        <taxon>Metazoa</taxon>
        <taxon>Chordata</taxon>
        <taxon>Craniata</taxon>
        <taxon>Vertebrata</taxon>
        <taxon>Euteleostomi</taxon>
        <taxon>Actinopterygii</taxon>
        <taxon>Neopterygii</taxon>
        <taxon>Teleostei</taxon>
        <taxon>Neoteleostei</taxon>
        <taxon>Acanthomorphata</taxon>
        <taxon>Eupercaria</taxon>
        <taxon>Sciaenidae</taxon>
        <taxon>Larimichthys</taxon>
    </lineage>
</organism>
<dbReference type="InterPro" id="IPR036179">
    <property type="entry name" value="Ig-like_dom_sf"/>
</dbReference>
<dbReference type="InterPro" id="IPR003599">
    <property type="entry name" value="Ig_sub"/>
</dbReference>
<proteinExistence type="predicted"/>
<dbReference type="SMART" id="SM00408">
    <property type="entry name" value="IGc2"/>
    <property type="match status" value="1"/>
</dbReference>
<accession>A0A0F8B331</accession>
<dbReference type="AlphaFoldDB" id="A0A0F8B331"/>
<dbReference type="InterPro" id="IPR007110">
    <property type="entry name" value="Ig-like_dom"/>
</dbReference>
<feature type="domain" description="Ig-like" evidence="5">
    <location>
        <begin position="908"/>
        <end position="990"/>
    </location>
</feature>
<sequence length="1197" mass="127458">MSLDGQTAQGQANVLAFTVNSWVEALTVACTATDDQTQQTATTTKKIQVLAGPANVSVTGPNLMNPTVSHTYSCHANCRPSCTYAWRIDKGPWISGHGNVISITPREMDDSKVLICKATNSVSGLFAAATRDIAVASGPSELHIKGPDVIEIAEKYIFTCSAKCQPSCRYMSSVDSQTVRGNVIEITVDHPLKSVTLKCEAQNTASRKMATTLKTVQIADGPSSVQISGVDIVSVGILYGFQCSANCYPTCQFTWIWGNVTSQGQDLSLQLEELQPAQNLTCTAVNNITGVSVTVQKTLEITELFIWSSSIADGPSSVQISGVDIVSVGILYGFQCSANCYPTCQFTWIWGNVTSQGQDLSLQLEELQPAQNLTCTAVNNITGVSVTVQKTLEITAGPSNISISGQALLIPGIASNFTCSADCSPSCNYSWTVDLYGKPFSTAQGNTISVIPPSTATSESLICHATNTISNLYISKTLILSVANGPSSVVISGVDTMTVGIIYGFQCSANCYPICQFTWIWGNVTSQGQDLSLQLEELQPAQNLTCTAVNNITGVSVTVQKTLEITAGPSNISISGQALLIPGIASNFTCSADCSPSCNYSWTVDLDGKPFSTVQGNTISVIPPSTATSESLICHATNTISNLYISKTLILSVANGPSSVVISGVDTMTVGIIYGFQCSANCYPICQFTWIWGNVTSQGQDLSLQLEELQPAQNLTCTALNNITGVSVTVQKTLEITAGPSNIHISGQAFLTPGVASNFTCSADCSPSCNYSWTVDLYGKPFSTVQGNTISVIPPSTATSESLICQAQDTASHLYISKSLVLWVASLSNAVINGDSRVTMGKQYSYICSATCIPSCDFTWKFMGRIYQGDQIQLPIMHQGNEPLTCEVMNTLSNTTITATVNLTIIDPFEVHPSSQDLPIAGEPFSLQCVGHQDTASITWLKNKYPMAASERVHFSPDNNSVNFSPLLREDGGLYQCLVLEGGNSSTLVSRESGTPIQSVGYLLQVNYGPDKVLIVKPKKGPVGKEMFALPASVTELQCLTDCFPACSISWFYHGTFLSTNATIFFTSGTPPNEAALNCVAFNSVTKKNKTAETTVVVPDGPKNVIISGPDSLEIGITTSFTCTAECTPSCNFTWILYGKTMTSDEIDITMNPHISKESISCLAENTITGKTVMVNGTLSVSDVKTLKGLDSTLLTC</sequence>
<name>A0A0F8B331_LARCR</name>
<feature type="domain" description="Ig-like" evidence="5">
    <location>
        <begin position="740"/>
        <end position="821"/>
    </location>
</feature>
<dbReference type="PROSITE" id="PS50835">
    <property type="entry name" value="IG_LIKE"/>
    <property type="match status" value="6"/>
</dbReference>
<keyword evidence="4" id="KW-0393">Immunoglobulin domain</keyword>
<evidence type="ECO:0000256" key="4">
    <source>
        <dbReference type="ARBA" id="ARBA00023319"/>
    </source>
</evidence>
<reference evidence="6" key="1">
    <citation type="journal article" date="2015" name="PLoS Genet.">
        <title>Genome Sequencing of the Perciform Fish Larimichthys crocea Provides Insights into Molecular and Genetic Mechanisms of Stress Adaptation.</title>
        <authorList>
            <person name="Ao J."/>
            <person name="Mu Y."/>
            <person name="Xiang L.X."/>
            <person name="Fan D."/>
            <person name="Feng M."/>
            <person name="Zhang S."/>
            <person name="Shi Q."/>
            <person name="Zhu L.Y."/>
            <person name="Li T."/>
            <person name="Ding Y."/>
            <person name="Nie L."/>
            <person name="Li Q."/>
            <person name="Dong W.R."/>
            <person name="Jiang L."/>
            <person name="Sun B."/>
            <person name="Zhang X."/>
            <person name="Li M."/>
            <person name="Zhang H.Q."/>
            <person name="Xie S."/>
            <person name="Zhu Y."/>
            <person name="Jiang X."/>
            <person name="Wang X."/>
            <person name="Mu P."/>
            <person name="Chen W."/>
            <person name="Yue Z."/>
            <person name="Wang Z."/>
            <person name="Wang J."/>
            <person name="Shao J.Z."/>
            <person name="Chen X."/>
        </authorList>
    </citation>
    <scope>NUCLEOTIDE SEQUENCE [LARGE SCALE GENOMIC DNA]</scope>
    <source>
        <strain evidence="6">SSNF</strain>
        <tissue evidence="6">Blood</tissue>
    </source>
</reference>
<feature type="domain" description="Ig-like" evidence="5">
    <location>
        <begin position="1010"/>
        <end position="1095"/>
    </location>
</feature>
<feature type="domain" description="Ig-like" evidence="5">
    <location>
        <begin position="398"/>
        <end position="479"/>
    </location>
</feature>
<evidence type="ECO:0000313" key="6">
    <source>
        <dbReference type="EMBL" id="KKF22407.1"/>
    </source>
</evidence>
<dbReference type="InterPro" id="IPR003598">
    <property type="entry name" value="Ig_sub2"/>
</dbReference>
<gene>
    <name evidence="6" type="ORF">EH28_07088</name>
</gene>
<keyword evidence="3" id="KW-0325">Glycoprotein</keyword>
<feature type="domain" description="Ig-like" evidence="5">
    <location>
        <begin position="1102"/>
        <end position="1197"/>
    </location>
</feature>
<dbReference type="Gene3D" id="2.60.40.10">
    <property type="entry name" value="Immunoglobulins"/>
    <property type="match status" value="1"/>
</dbReference>
<dbReference type="SUPFAM" id="SSF48726">
    <property type="entry name" value="Immunoglobulin"/>
    <property type="match status" value="1"/>
</dbReference>
<dbReference type="InterPro" id="IPR013783">
    <property type="entry name" value="Ig-like_fold"/>
</dbReference>
<feature type="domain" description="Ig-like" evidence="5">
    <location>
        <begin position="569"/>
        <end position="650"/>
    </location>
</feature>
<evidence type="ECO:0000256" key="3">
    <source>
        <dbReference type="ARBA" id="ARBA00023180"/>
    </source>
</evidence>
<protein>
    <submittedName>
        <fullName evidence="6">Hemicentin-2</fullName>
    </submittedName>
</protein>
<evidence type="ECO:0000259" key="5">
    <source>
        <dbReference type="PROSITE" id="PS50835"/>
    </source>
</evidence>
<dbReference type="eggNOG" id="ENOG502SI4C">
    <property type="taxonomic scope" value="Eukaryota"/>
</dbReference>
<evidence type="ECO:0000256" key="2">
    <source>
        <dbReference type="ARBA" id="ARBA00023157"/>
    </source>
</evidence>
<dbReference type="PANTHER" id="PTHR44337:SF20">
    <property type="entry name" value="CARCINOEMBRYONIC ANTIGEN-RELATED CELL ADHESION MOLECULE 5-RELATED"/>
    <property type="match status" value="1"/>
</dbReference>
<keyword evidence="2" id="KW-1015">Disulfide bond</keyword>
<keyword evidence="1" id="KW-0732">Signal</keyword>
<evidence type="ECO:0000256" key="1">
    <source>
        <dbReference type="ARBA" id="ARBA00022729"/>
    </source>
</evidence>
<dbReference type="PANTHER" id="PTHR44337">
    <property type="entry name" value="CARCINOEMBRYONIC ANTIGEN-RELATED CELL ADHESION MOLECULE 8"/>
    <property type="match status" value="1"/>
</dbReference>
<dbReference type="EMBL" id="KQ041811">
    <property type="protein sequence ID" value="KKF22407.1"/>
    <property type="molecule type" value="Genomic_DNA"/>
</dbReference>
<dbReference type="InterPro" id="IPR052598">
    <property type="entry name" value="IgSF_CEA-related"/>
</dbReference>